<keyword evidence="5" id="KW-1185">Reference proteome</keyword>
<dbReference type="Pfam" id="PF07859">
    <property type="entry name" value="Abhydrolase_3"/>
    <property type="match status" value="1"/>
</dbReference>
<gene>
    <name evidence="4" type="primary">aes_2</name>
    <name evidence="4" type="ORF">MPEAHAMD_1564</name>
</gene>
<dbReference type="GO" id="GO:0016787">
    <property type="term" value="F:hydrolase activity"/>
    <property type="evidence" value="ECO:0007669"/>
    <property type="project" value="UniProtKB-KW"/>
</dbReference>
<dbReference type="RefSeq" id="WP_238190316.1">
    <property type="nucleotide sequence ID" value="NZ_BPQJ01000005.1"/>
</dbReference>
<evidence type="ECO:0000256" key="2">
    <source>
        <dbReference type="ARBA" id="ARBA00022801"/>
    </source>
</evidence>
<evidence type="ECO:0000259" key="3">
    <source>
        <dbReference type="Pfam" id="PF07859"/>
    </source>
</evidence>
<reference evidence="4" key="1">
    <citation type="journal article" date="2016" name="Front. Microbiol.">
        <title>Genome Sequence of the Piezophilic, Mesophilic Sulfate-Reducing Bacterium Desulfovibrio indicus J2T.</title>
        <authorList>
            <person name="Cao J."/>
            <person name="Maignien L."/>
            <person name="Shao Z."/>
            <person name="Alain K."/>
            <person name="Jebbar M."/>
        </authorList>
    </citation>
    <scope>NUCLEOTIDE SEQUENCE</scope>
    <source>
        <strain evidence="4">JCM 32048</strain>
    </source>
</reference>
<name>A0AA37H8P2_9HYPH</name>
<dbReference type="InterPro" id="IPR002168">
    <property type="entry name" value="Lipase_GDXG_HIS_AS"/>
</dbReference>
<dbReference type="AlphaFoldDB" id="A0AA37H8P2"/>
<dbReference type="PROSITE" id="PS01173">
    <property type="entry name" value="LIPASE_GDXG_HIS"/>
    <property type="match status" value="1"/>
</dbReference>
<reference evidence="4" key="2">
    <citation type="submission" date="2021-08" db="EMBL/GenBank/DDBJ databases">
        <authorList>
            <person name="Tani A."/>
            <person name="Ola A."/>
            <person name="Ogura Y."/>
            <person name="Katsura K."/>
            <person name="Hayashi T."/>
        </authorList>
    </citation>
    <scope>NUCLEOTIDE SEQUENCE</scope>
    <source>
        <strain evidence="4">JCM 32048</strain>
    </source>
</reference>
<proteinExistence type="inferred from homology"/>
<dbReference type="PANTHER" id="PTHR48081">
    <property type="entry name" value="AB HYDROLASE SUPERFAMILY PROTEIN C4A8.06C"/>
    <property type="match status" value="1"/>
</dbReference>
<evidence type="ECO:0000313" key="5">
    <source>
        <dbReference type="Proteomes" id="UP001055286"/>
    </source>
</evidence>
<comment type="similarity">
    <text evidence="1">Belongs to the 'GDXG' lipolytic enzyme family.</text>
</comment>
<protein>
    <submittedName>
        <fullName evidence="4">Acetyl esterase</fullName>
    </submittedName>
</protein>
<sequence>MPALHPDVQALLAMLRAANAQPLEALPPEAARRGYLAGRRALQPPPDPVAQIRDLAAPSPAGPVPLRLYRGEGTAPDAALPCLLYLHGGGWVLGNIESHDWVCRRLANLTRGCVIAVDYRLAPEHPFPAAVEDAAAALTFVAERAEGLSVDPNRLAVGGDSAGGNLAAVLALMGRDGTLPRTAMQVLLYPSVDLGLTSEGFERITEGQPLTAGTMRYFVDHYAPDPRDRTDWRASPARAASLAGTAPALVLTCGHDPLCEEARLYAHRLEREGVPVTALHLSDQTHGILTMSRLVRTSATVLSFVAEALLERWSLGGPEGGRGAR</sequence>
<dbReference type="InterPro" id="IPR029058">
    <property type="entry name" value="AB_hydrolase_fold"/>
</dbReference>
<accession>A0AA37H8P2</accession>
<dbReference type="InterPro" id="IPR013094">
    <property type="entry name" value="AB_hydrolase_3"/>
</dbReference>
<dbReference type="PANTHER" id="PTHR48081:SF8">
    <property type="entry name" value="ALPHA_BETA HYDROLASE FOLD-3 DOMAIN-CONTAINING PROTEIN-RELATED"/>
    <property type="match status" value="1"/>
</dbReference>
<comment type="caution">
    <text evidence="4">The sequence shown here is derived from an EMBL/GenBank/DDBJ whole genome shotgun (WGS) entry which is preliminary data.</text>
</comment>
<dbReference type="Gene3D" id="3.40.50.1820">
    <property type="entry name" value="alpha/beta hydrolase"/>
    <property type="match status" value="1"/>
</dbReference>
<evidence type="ECO:0000313" key="4">
    <source>
        <dbReference type="EMBL" id="GJD61422.1"/>
    </source>
</evidence>
<dbReference type="InterPro" id="IPR050300">
    <property type="entry name" value="GDXG_lipolytic_enzyme"/>
</dbReference>
<keyword evidence="2" id="KW-0378">Hydrolase</keyword>
<evidence type="ECO:0000256" key="1">
    <source>
        <dbReference type="ARBA" id="ARBA00010515"/>
    </source>
</evidence>
<dbReference type="SUPFAM" id="SSF53474">
    <property type="entry name" value="alpha/beta-Hydrolases"/>
    <property type="match status" value="1"/>
</dbReference>
<dbReference type="EMBL" id="BPQJ01000005">
    <property type="protein sequence ID" value="GJD61422.1"/>
    <property type="molecule type" value="Genomic_DNA"/>
</dbReference>
<feature type="domain" description="Alpha/beta hydrolase fold-3" evidence="3">
    <location>
        <begin position="83"/>
        <end position="289"/>
    </location>
</feature>
<organism evidence="4 5">
    <name type="scientific">Methylobacterium frigidaeris</name>
    <dbReference type="NCBI Taxonomy" id="2038277"/>
    <lineage>
        <taxon>Bacteria</taxon>
        <taxon>Pseudomonadati</taxon>
        <taxon>Pseudomonadota</taxon>
        <taxon>Alphaproteobacteria</taxon>
        <taxon>Hyphomicrobiales</taxon>
        <taxon>Methylobacteriaceae</taxon>
        <taxon>Methylobacterium</taxon>
    </lineage>
</organism>
<dbReference type="Proteomes" id="UP001055286">
    <property type="component" value="Unassembled WGS sequence"/>
</dbReference>